<gene>
    <name evidence="1" type="ORF">BSZ36_07795</name>
</gene>
<protein>
    <submittedName>
        <fullName evidence="1">Uncharacterized protein</fullName>
    </submittedName>
</protein>
<sequence length="206" mass="23123">MFVPPQKAATALSVLLAALLPLIAFGFASMSAKEVATNQNPVMTVAHVVPPFMQDNVSEDVLWLARCIYSETKRPAEQELVAWVIRNRVETGYRGARTYEGTVLDPYQFSAFNPGSAKRRLYSTLDENSDAAGWQKALQVAHKVYYSSADERPFDETTRHFYSERSMVGGRTPAWAVGKKPVQPVRFRPDPRRFRFYSSIATVVLG</sequence>
<comment type="caution">
    <text evidence="1">The sequence shown here is derived from an EMBL/GenBank/DDBJ whole genome shotgun (WGS) entry which is preliminary data.</text>
</comment>
<dbReference type="InterPro" id="IPR042047">
    <property type="entry name" value="SleB_dom1"/>
</dbReference>
<organism evidence="1 2">
    <name type="scientific">Rubricoccus marinus</name>
    <dbReference type="NCBI Taxonomy" id="716817"/>
    <lineage>
        <taxon>Bacteria</taxon>
        <taxon>Pseudomonadati</taxon>
        <taxon>Rhodothermota</taxon>
        <taxon>Rhodothermia</taxon>
        <taxon>Rhodothermales</taxon>
        <taxon>Rubricoccaceae</taxon>
        <taxon>Rubricoccus</taxon>
    </lineage>
</organism>
<dbReference type="OrthoDB" id="1493434at2"/>
<accession>A0A259TYU3</accession>
<dbReference type="Gene3D" id="1.10.10.2520">
    <property type="entry name" value="Cell wall hydrolase SleB, domain 1"/>
    <property type="match status" value="1"/>
</dbReference>
<dbReference type="InParanoid" id="A0A259TYU3"/>
<evidence type="ECO:0000313" key="2">
    <source>
        <dbReference type="Proteomes" id="UP000216446"/>
    </source>
</evidence>
<proteinExistence type="predicted"/>
<dbReference type="RefSeq" id="WP_094547588.1">
    <property type="nucleotide sequence ID" value="NZ_MQWB01000001.1"/>
</dbReference>
<dbReference type="AlphaFoldDB" id="A0A259TYU3"/>
<keyword evidence="2" id="KW-1185">Reference proteome</keyword>
<name>A0A259TYU3_9BACT</name>
<reference evidence="1 2" key="1">
    <citation type="submission" date="2016-11" db="EMBL/GenBank/DDBJ databases">
        <title>Study of marine rhodopsin-containing bacteria.</title>
        <authorList>
            <person name="Yoshizawa S."/>
            <person name="Kumagai Y."/>
            <person name="Kogure K."/>
        </authorList>
    </citation>
    <scope>NUCLEOTIDE SEQUENCE [LARGE SCALE GENOMIC DNA]</scope>
    <source>
        <strain evidence="1 2">SG-29</strain>
    </source>
</reference>
<dbReference type="Proteomes" id="UP000216446">
    <property type="component" value="Unassembled WGS sequence"/>
</dbReference>
<evidence type="ECO:0000313" key="1">
    <source>
        <dbReference type="EMBL" id="OZC02881.1"/>
    </source>
</evidence>
<dbReference type="EMBL" id="MQWB01000001">
    <property type="protein sequence ID" value="OZC02881.1"/>
    <property type="molecule type" value="Genomic_DNA"/>
</dbReference>